<reference evidence="2 3" key="1">
    <citation type="submission" date="2017-12" db="EMBL/GenBank/DDBJ databases">
        <title>Gene loss provides genomic basis for host adaptation in cereal stripe rust fungi.</title>
        <authorList>
            <person name="Xia C."/>
        </authorList>
    </citation>
    <scope>NUCLEOTIDE SEQUENCE [LARGE SCALE GENOMIC DNA]</scope>
    <source>
        <strain evidence="2 3">93TX-2</strain>
    </source>
</reference>
<proteinExistence type="predicted"/>
<evidence type="ECO:0000256" key="1">
    <source>
        <dbReference type="SAM" id="MobiDB-lite"/>
    </source>
</evidence>
<dbReference type="EMBL" id="PKSM01000034">
    <property type="protein sequence ID" value="POW20359.1"/>
    <property type="molecule type" value="Genomic_DNA"/>
</dbReference>
<dbReference type="VEuPathDB" id="FungiDB:PSHT_03577"/>
<feature type="compositionally biased region" description="Acidic residues" evidence="1">
    <location>
        <begin position="132"/>
        <end position="144"/>
    </location>
</feature>
<keyword evidence="3" id="KW-1185">Reference proteome</keyword>
<organism evidence="2 3">
    <name type="scientific">Puccinia striiformis</name>
    <dbReference type="NCBI Taxonomy" id="27350"/>
    <lineage>
        <taxon>Eukaryota</taxon>
        <taxon>Fungi</taxon>
        <taxon>Dikarya</taxon>
        <taxon>Basidiomycota</taxon>
        <taxon>Pucciniomycotina</taxon>
        <taxon>Pucciniomycetes</taxon>
        <taxon>Pucciniales</taxon>
        <taxon>Pucciniaceae</taxon>
        <taxon>Puccinia</taxon>
    </lineage>
</organism>
<comment type="caution">
    <text evidence="2">The sequence shown here is derived from an EMBL/GenBank/DDBJ whole genome shotgun (WGS) entry which is preliminary data.</text>
</comment>
<accession>A0A2S4WF39</accession>
<name>A0A2S4WF39_9BASI</name>
<dbReference type="Proteomes" id="UP000238274">
    <property type="component" value="Unassembled WGS sequence"/>
</dbReference>
<dbReference type="OrthoDB" id="2507003at2759"/>
<reference evidence="3" key="2">
    <citation type="journal article" date="2018" name="BMC Genomics">
        <title>Genomic insights into host adaptation between the wheat stripe rust pathogen (Puccinia striiformis f. sp. tritici) and the barley stripe rust pathogen (Puccinia striiformis f. sp. hordei).</title>
        <authorList>
            <person name="Xia C."/>
            <person name="Wang M."/>
            <person name="Yin C."/>
            <person name="Cornejo O.E."/>
            <person name="Hulbert S.H."/>
            <person name="Chen X."/>
        </authorList>
    </citation>
    <scope>NUCLEOTIDE SEQUENCE [LARGE SCALE GENOMIC DNA]</scope>
    <source>
        <strain evidence="3">93TX-2</strain>
    </source>
</reference>
<gene>
    <name evidence="2" type="ORF">PSHT_03577</name>
</gene>
<reference evidence="3" key="3">
    <citation type="journal article" date="2018" name="Mol. Plant Microbe Interact.">
        <title>Genome sequence resources for the wheat stripe rust pathogen (Puccinia striiformis f. sp. tritici) and the barley stripe rust pathogen (Puccinia striiformis f. sp. hordei).</title>
        <authorList>
            <person name="Xia C."/>
            <person name="Wang M."/>
            <person name="Yin C."/>
            <person name="Cornejo O.E."/>
            <person name="Hulbert S.H."/>
            <person name="Chen X."/>
        </authorList>
    </citation>
    <scope>NUCLEOTIDE SEQUENCE [LARGE SCALE GENOMIC DNA]</scope>
    <source>
        <strain evidence="3">93TX-2</strain>
    </source>
</reference>
<feature type="region of interest" description="Disordered" evidence="1">
    <location>
        <begin position="131"/>
        <end position="152"/>
    </location>
</feature>
<protein>
    <submittedName>
        <fullName evidence="2">Uncharacterized protein</fullName>
    </submittedName>
</protein>
<dbReference type="AlphaFoldDB" id="A0A2S4WF39"/>
<evidence type="ECO:0000313" key="3">
    <source>
        <dbReference type="Proteomes" id="UP000238274"/>
    </source>
</evidence>
<evidence type="ECO:0000313" key="2">
    <source>
        <dbReference type="EMBL" id="POW20359.1"/>
    </source>
</evidence>
<sequence length="231" mass="25935">MQLTFALGAWQNRSTSHHYKLAPLQTKDSAIAAADKMATAKSSSAQEKFLKESGVRGSALNRLSYWDPTRNAVLGMMHNWLEGILQTHFQYRWGFQLSSSNLKTHKRKVNAATNRPHKRARIADSQMLLDLPSEDDSSDSDEDNNILLDAGPNGNFFSEDDIERFWSSMKDIVLPSGISRLPPNLGEEKHGRLSAAQWYSLFAYVVPLVISNLFIDEPGNLPKASNQFQLL</sequence>
<dbReference type="VEuPathDB" id="FungiDB:PSTT_12307"/>